<dbReference type="CDD" id="cd00076">
    <property type="entry name" value="HFD_SF"/>
    <property type="match status" value="1"/>
</dbReference>
<feature type="region of interest" description="Disordered" evidence="5">
    <location>
        <begin position="236"/>
        <end position="291"/>
    </location>
</feature>
<dbReference type="Pfam" id="PF07524">
    <property type="entry name" value="Bromo_TP"/>
    <property type="match status" value="1"/>
</dbReference>
<sequence>MSAESDLCYTHELARRSAARAALHLGIDSCSEEALGVMADVLVAYIERVGEAMSKLVEASGRSSQHCNLLDAVKAIETATPSGLMSQLHLLQDDGTPNGDSGSQPHPSTLNLGNKWQDLAVFLWGPEWNRQSTRGPGSAAGGKVGPSATNQAPGSQGWEAPYLDEIPPYPIAVKTTCANPHPMAPQQGLSLHTDVLPTEGDAENGATDSMDFAAKELQDIPDSIFWGQLVTPKKSSVAATVKGKRKRSGADEEAPAAKKVRMEDDGAAKKEAAQSEATQKEDESSNDEKAAPRAPYLSAFMPSFPDVSHKRTVMEAATAASSATAAEDNDPSSKKDASGTNTVKESLVNLQGFYWGSGWDKGVAVGAGTAGVGALDNTKAVVVPIGRASGSRVSRILEGSMDVLH</sequence>
<feature type="domain" description="Bromodomain associated" evidence="6">
    <location>
        <begin position="10"/>
        <end position="76"/>
    </location>
</feature>
<protein>
    <recommendedName>
        <fullName evidence="6">Bromodomain associated domain-containing protein</fullName>
    </recommendedName>
</protein>
<evidence type="ECO:0000259" key="6">
    <source>
        <dbReference type="Pfam" id="PF07524"/>
    </source>
</evidence>
<evidence type="ECO:0000256" key="4">
    <source>
        <dbReference type="ARBA" id="ARBA00023242"/>
    </source>
</evidence>
<comment type="subcellular location">
    <subcellularLocation>
        <location evidence="1">Nucleus</location>
    </subcellularLocation>
</comment>
<evidence type="ECO:0000313" key="7">
    <source>
        <dbReference type="EMBL" id="CAD9290470.1"/>
    </source>
</evidence>
<accession>A0A7S1V7E7</accession>
<evidence type="ECO:0000256" key="1">
    <source>
        <dbReference type="ARBA" id="ARBA00004123"/>
    </source>
</evidence>
<dbReference type="EMBL" id="HBGK01031888">
    <property type="protein sequence ID" value="CAD9290470.1"/>
    <property type="molecule type" value="Transcribed_RNA"/>
</dbReference>
<dbReference type="GO" id="GO:0046982">
    <property type="term" value="F:protein heterodimerization activity"/>
    <property type="evidence" value="ECO:0007669"/>
    <property type="project" value="InterPro"/>
</dbReference>
<keyword evidence="4" id="KW-0539">Nucleus</keyword>
<keyword evidence="2" id="KW-0805">Transcription regulation</keyword>
<dbReference type="Gene3D" id="1.10.20.10">
    <property type="entry name" value="Histone, subunit A"/>
    <property type="match status" value="1"/>
</dbReference>
<gene>
    <name evidence="7" type="ORF">GOCE00092_LOCUS16653</name>
</gene>
<dbReference type="AlphaFoldDB" id="A0A7S1V7E7"/>
<proteinExistence type="predicted"/>
<keyword evidence="3" id="KW-0804">Transcription</keyword>
<evidence type="ECO:0000256" key="3">
    <source>
        <dbReference type="ARBA" id="ARBA00023163"/>
    </source>
</evidence>
<dbReference type="InterPro" id="IPR009072">
    <property type="entry name" value="Histone-fold"/>
</dbReference>
<feature type="region of interest" description="Disordered" evidence="5">
    <location>
        <begin position="90"/>
        <end position="111"/>
    </location>
</feature>
<feature type="compositionally biased region" description="Polar residues" evidence="5">
    <location>
        <begin position="98"/>
        <end position="111"/>
    </location>
</feature>
<dbReference type="InterPro" id="IPR006565">
    <property type="entry name" value="BTP"/>
</dbReference>
<dbReference type="GO" id="GO:0005634">
    <property type="term" value="C:nucleus"/>
    <property type="evidence" value="ECO:0007669"/>
    <property type="project" value="UniProtKB-SubCell"/>
</dbReference>
<organism evidence="7">
    <name type="scientific">Grammatophora oceanica</name>
    <dbReference type="NCBI Taxonomy" id="210454"/>
    <lineage>
        <taxon>Eukaryota</taxon>
        <taxon>Sar</taxon>
        <taxon>Stramenopiles</taxon>
        <taxon>Ochrophyta</taxon>
        <taxon>Bacillariophyta</taxon>
        <taxon>Fragilariophyceae</taxon>
        <taxon>Fragilariophycidae</taxon>
        <taxon>Rhabdonematales</taxon>
        <taxon>Grammatophoraceae</taxon>
        <taxon>Grammatophora</taxon>
    </lineage>
</organism>
<feature type="region of interest" description="Disordered" evidence="5">
    <location>
        <begin position="130"/>
        <end position="158"/>
    </location>
</feature>
<feature type="region of interest" description="Disordered" evidence="5">
    <location>
        <begin position="319"/>
        <end position="340"/>
    </location>
</feature>
<feature type="compositionally biased region" description="Basic and acidic residues" evidence="5">
    <location>
        <begin position="260"/>
        <end position="291"/>
    </location>
</feature>
<evidence type="ECO:0000256" key="5">
    <source>
        <dbReference type="SAM" id="MobiDB-lite"/>
    </source>
</evidence>
<evidence type="ECO:0000256" key="2">
    <source>
        <dbReference type="ARBA" id="ARBA00023015"/>
    </source>
</evidence>
<reference evidence="7" key="1">
    <citation type="submission" date="2021-01" db="EMBL/GenBank/DDBJ databases">
        <authorList>
            <person name="Corre E."/>
            <person name="Pelletier E."/>
            <person name="Niang G."/>
            <person name="Scheremetjew M."/>
            <person name="Finn R."/>
            <person name="Kale V."/>
            <person name="Holt S."/>
            <person name="Cochrane G."/>
            <person name="Meng A."/>
            <person name="Brown T."/>
            <person name="Cohen L."/>
        </authorList>
    </citation>
    <scope>NUCLEOTIDE SEQUENCE</scope>
    <source>
        <strain evidence="7">CCMP 410</strain>
    </source>
</reference>
<name>A0A7S1V7E7_9STRA</name>